<geneLocation type="mitochondrion" evidence="1"/>
<reference evidence="1" key="1">
    <citation type="journal article" date="2015" name="Genome Biol. Evol.">
        <title>Organellar Genomes of White Spruce (Picea glauca): Assembly and Annotation.</title>
        <authorList>
            <person name="Jackman S.D."/>
            <person name="Warren R.L."/>
            <person name="Gibb E.A."/>
            <person name="Vandervalk B.P."/>
            <person name="Mohamadi H."/>
            <person name="Chu J."/>
            <person name="Raymond A."/>
            <person name="Pleasance S."/>
            <person name="Coope R."/>
            <person name="Wildung M.R."/>
            <person name="Ritland C.E."/>
            <person name="Bousquet J."/>
            <person name="Jones S.J."/>
            <person name="Bohlmann J."/>
            <person name="Birol I."/>
        </authorList>
    </citation>
    <scope>NUCLEOTIDE SEQUENCE [LARGE SCALE GENOMIC DNA]</scope>
    <source>
        <tissue evidence="1">Flushing bud</tissue>
    </source>
</reference>
<proteinExistence type="predicted"/>
<organism evidence="1">
    <name type="scientific">Picea glauca</name>
    <name type="common">White spruce</name>
    <name type="synonym">Pinus glauca</name>
    <dbReference type="NCBI Taxonomy" id="3330"/>
    <lineage>
        <taxon>Eukaryota</taxon>
        <taxon>Viridiplantae</taxon>
        <taxon>Streptophyta</taxon>
        <taxon>Embryophyta</taxon>
        <taxon>Tracheophyta</taxon>
        <taxon>Spermatophyta</taxon>
        <taxon>Pinopsida</taxon>
        <taxon>Pinidae</taxon>
        <taxon>Conifers I</taxon>
        <taxon>Pinales</taxon>
        <taxon>Pinaceae</taxon>
        <taxon>Picea</taxon>
    </lineage>
</organism>
<dbReference type="AlphaFoldDB" id="A0A101LWP3"/>
<keyword evidence="1" id="KW-0496">Mitochondrion</keyword>
<comment type="caution">
    <text evidence="1">The sequence shown here is derived from an EMBL/GenBank/DDBJ whole genome shotgun (WGS) entry which is preliminary data.</text>
</comment>
<accession>A0A101LWP3</accession>
<name>A0A101LWP3_PICGL</name>
<dbReference type="EMBL" id="LKAM01000010">
    <property type="protein sequence ID" value="KUM46752.1"/>
    <property type="molecule type" value="Genomic_DNA"/>
</dbReference>
<protein>
    <submittedName>
        <fullName evidence="1">Uncharacterized protein</fullName>
    </submittedName>
</protein>
<evidence type="ECO:0000313" key="1">
    <source>
        <dbReference type="EMBL" id="KUM46752.1"/>
    </source>
</evidence>
<sequence length="43" mass="4875">MIFQVLLPPACLLTLLTLLTRLTLLTYATYSTYLLAFNTLRLA</sequence>
<gene>
    <name evidence="1" type="ORF">ABT39_MTgene1432</name>
</gene>